<comment type="caution">
    <text evidence="1">The sequence shown here is derived from an EMBL/GenBank/DDBJ whole genome shotgun (WGS) entry which is preliminary data.</text>
</comment>
<gene>
    <name evidence="1" type="ORF">FC85_GL002033</name>
</gene>
<dbReference type="Proteomes" id="UP000052013">
    <property type="component" value="Unassembled WGS sequence"/>
</dbReference>
<reference evidence="1 2" key="1">
    <citation type="journal article" date="2015" name="Genome Announc.">
        <title>Expanding the biotechnology potential of lactobacilli through comparative genomics of 213 strains and associated genera.</title>
        <authorList>
            <person name="Sun Z."/>
            <person name="Harris H.M."/>
            <person name="McCann A."/>
            <person name="Guo C."/>
            <person name="Argimon S."/>
            <person name="Zhang W."/>
            <person name="Yang X."/>
            <person name="Jeffery I.B."/>
            <person name="Cooney J.C."/>
            <person name="Kagawa T.F."/>
            <person name="Liu W."/>
            <person name="Song Y."/>
            <person name="Salvetti E."/>
            <person name="Wrobel A."/>
            <person name="Rasinkangas P."/>
            <person name="Parkhill J."/>
            <person name="Rea M.C."/>
            <person name="O'Sullivan O."/>
            <person name="Ritari J."/>
            <person name="Douillard F.P."/>
            <person name="Paul Ross R."/>
            <person name="Yang R."/>
            <person name="Briner A.E."/>
            <person name="Felis G.E."/>
            <person name="de Vos W.M."/>
            <person name="Barrangou R."/>
            <person name="Klaenhammer T.R."/>
            <person name="Caufield P.W."/>
            <person name="Cui Y."/>
            <person name="Zhang H."/>
            <person name="O'Toole P.W."/>
        </authorList>
    </citation>
    <scope>NUCLEOTIDE SEQUENCE [LARGE SCALE GENOMIC DNA]</scope>
    <source>
        <strain evidence="1 2">DSM 14421</strain>
    </source>
</reference>
<sequence>MIQSKTRIHLVGTTDTERENGLFAPNYPAANRKRYLEVKRAADRNPFDADAEFDLAIEDKLRIDALMTYYHKTERKNEKAS</sequence>
<dbReference type="AlphaFoldDB" id="A0A0R1S8F3"/>
<evidence type="ECO:0000313" key="2">
    <source>
        <dbReference type="Proteomes" id="UP000052013"/>
    </source>
</evidence>
<accession>A0A0R1S8F3</accession>
<dbReference type="RefSeq" id="WP_225427611.1">
    <property type="nucleotide sequence ID" value="NZ_AZEY01000108.1"/>
</dbReference>
<dbReference type="PATRIC" id="fig|1423739.3.peg.2119"/>
<proteinExistence type="predicted"/>
<evidence type="ECO:0000313" key="1">
    <source>
        <dbReference type="EMBL" id="KRL62520.1"/>
    </source>
</evidence>
<organism evidence="1 2">
    <name type="scientific">Lentilactobacillus diolivorans DSM 14421</name>
    <dbReference type="NCBI Taxonomy" id="1423739"/>
    <lineage>
        <taxon>Bacteria</taxon>
        <taxon>Bacillati</taxon>
        <taxon>Bacillota</taxon>
        <taxon>Bacilli</taxon>
        <taxon>Lactobacillales</taxon>
        <taxon>Lactobacillaceae</taxon>
        <taxon>Lentilactobacillus</taxon>
    </lineage>
</organism>
<name>A0A0R1S8F3_9LACO</name>
<dbReference type="EMBL" id="AZEY01000108">
    <property type="protein sequence ID" value="KRL62520.1"/>
    <property type="molecule type" value="Genomic_DNA"/>
</dbReference>
<protein>
    <submittedName>
        <fullName evidence="1">Uncharacterized protein</fullName>
    </submittedName>
</protein>